<dbReference type="InterPro" id="IPR036614">
    <property type="entry name" value="RusA-like_sf"/>
</dbReference>
<feature type="compositionally biased region" description="Basic and acidic residues" evidence="1">
    <location>
        <begin position="103"/>
        <end position="122"/>
    </location>
</feature>
<evidence type="ECO:0000256" key="1">
    <source>
        <dbReference type="SAM" id="MobiDB-lite"/>
    </source>
</evidence>
<dbReference type="GO" id="GO:0006310">
    <property type="term" value="P:DNA recombination"/>
    <property type="evidence" value="ECO:0007669"/>
    <property type="project" value="InterPro"/>
</dbReference>
<dbReference type="AlphaFoldDB" id="A0A1I7ICV1"/>
<dbReference type="Pfam" id="PF05866">
    <property type="entry name" value="RusA"/>
    <property type="match status" value="1"/>
</dbReference>
<dbReference type="Gene3D" id="3.30.1330.70">
    <property type="entry name" value="Holliday junction resolvase RusA"/>
    <property type="match status" value="1"/>
</dbReference>
<dbReference type="SUPFAM" id="SSF103084">
    <property type="entry name" value="Holliday junction resolvase RusA"/>
    <property type="match status" value="1"/>
</dbReference>
<accession>A0A1I7ICV1</accession>
<name>A0A1I7ICV1_9BACL</name>
<reference evidence="3" key="1">
    <citation type="submission" date="2016-10" db="EMBL/GenBank/DDBJ databases">
        <authorList>
            <person name="Varghese N."/>
        </authorList>
    </citation>
    <scope>NUCLEOTIDE SEQUENCE [LARGE SCALE GENOMIC DNA]</scope>
    <source>
        <strain evidence="3">DSM 17980</strain>
    </source>
</reference>
<evidence type="ECO:0000313" key="2">
    <source>
        <dbReference type="EMBL" id="SFU70738.1"/>
    </source>
</evidence>
<dbReference type="GO" id="GO:0000287">
    <property type="term" value="F:magnesium ion binding"/>
    <property type="evidence" value="ECO:0007669"/>
    <property type="project" value="InterPro"/>
</dbReference>
<sequence>MRILSPEARAYRTEAGWLALKWRRETGWEIPSRRSKVIMRVWFYWPDKRRRDQDNPLKQLQDSLTDVLWEDDRQVLPRVMDFAVDKHQPRVEIELEVMGEGDSGGRADKRDRNRDARAERRA</sequence>
<dbReference type="STRING" id="392015.SAMN05421543_106140"/>
<keyword evidence="3" id="KW-1185">Reference proteome</keyword>
<protein>
    <submittedName>
        <fullName evidence="2">Crossover junction endodeoxyribonuclease RusA</fullName>
    </submittedName>
</protein>
<proteinExistence type="predicted"/>
<dbReference type="GO" id="GO:0006281">
    <property type="term" value="P:DNA repair"/>
    <property type="evidence" value="ECO:0007669"/>
    <property type="project" value="InterPro"/>
</dbReference>
<dbReference type="Proteomes" id="UP000183508">
    <property type="component" value="Unassembled WGS sequence"/>
</dbReference>
<gene>
    <name evidence="2" type="ORF">SAMN05421543_106140</name>
</gene>
<feature type="region of interest" description="Disordered" evidence="1">
    <location>
        <begin position="96"/>
        <end position="122"/>
    </location>
</feature>
<dbReference type="InterPro" id="IPR008822">
    <property type="entry name" value="Endonuclease_RusA-like"/>
</dbReference>
<dbReference type="EMBL" id="FPBV01000006">
    <property type="protein sequence ID" value="SFU70738.1"/>
    <property type="molecule type" value="Genomic_DNA"/>
</dbReference>
<evidence type="ECO:0000313" key="3">
    <source>
        <dbReference type="Proteomes" id="UP000183508"/>
    </source>
</evidence>
<organism evidence="2 3">
    <name type="scientific">Alicyclobacillus macrosporangiidus</name>
    <dbReference type="NCBI Taxonomy" id="392015"/>
    <lineage>
        <taxon>Bacteria</taxon>
        <taxon>Bacillati</taxon>
        <taxon>Bacillota</taxon>
        <taxon>Bacilli</taxon>
        <taxon>Bacillales</taxon>
        <taxon>Alicyclobacillaceae</taxon>
        <taxon>Alicyclobacillus</taxon>
    </lineage>
</organism>